<evidence type="ECO:0000313" key="9">
    <source>
        <dbReference type="EMBL" id="GGK11568.1"/>
    </source>
</evidence>
<dbReference type="Gene3D" id="1.10.150.130">
    <property type="match status" value="1"/>
</dbReference>
<dbReference type="InterPro" id="IPR053876">
    <property type="entry name" value="Phage_int_M"/>
</dbReference>
<keyword evidence="4" id="KW-0233">DNA recombination</keyword>
<gene>
    <name evidence="9" type="ORF">GCM10010124_00230</name>
</gene>
<reference evidence="9" key="2">
    <citation type="submission" date="2020-09" db="EMBL/GenBank/DDBJ databases">
        <authorList>
            <person name="Sun Q."/>
            <person name="Ohkuma M."/>
        </authorList>
    </citation>
    <scope>NUCLEOTIDE SEQUENCE</scope>
    <source>
        <strain evidence="9">JCM 3091</strain>
    </source>
</reference>
<dbReference type="GO" id="GO:0015074">
    <property type="term" value="P:DNA integration"/>
    <property type="evidence" value="ECO:0007669"/>
    <property type="project" value="UniProtKB-KW"/>
</dbReference>
<feature type="domain" description="Core-binding (CB)" evidence="8">
    <location>
        <begin position="65"/>
        <end position="145"/>
    </location>
</feature>
<evidence type="ECO:0008006" key="11">
    <source>
        <dbReference type="Google" id="ProtNLM"/>
    </source>
</evidence>
<keyword evidence="10" id="KW-1185">Reference proteome</keyword>
<name>A0A8J3FGV8_9ACTN</name>
<dbReference type="PANTHER" id="PTHR30629">
    <property type="entry name" value="PROPHAGE INTEGRASE"/>
    <property type="match status" value="1"/>
</dbReference>
<dbReference type="InterPro" id="IPR000843">
    <property type="entry name" value="HTH_LacI"/>
</dbReference>
<evidence type="ECO:0000256" key="3">
    <source>
        <dbReference type="ARBA" id="ARBA00023125"/>
    </source>
</evidence>
<accession>A0A8J3FGV8</accession>
<dbReference type="AlphaFoldDB" id="A0A8J3FGV8"/>
<keyword evidence="2" id="KW-0229">DNA integration</keyword>
<dbReference type="PANTHER" id="PTHR30629:SF2">
    <property type="entry name" value="PROPHAGE INTEGRASE INTS-RELATED"/>
    <property type="match status" value="1"/>
</dbReference>
<evidence type="ECO:0000256" key="1">
    <source>
        <dbReference type="ARBA" id="ARBA00008857"/>
    </source>
</evidence>
<dbReference type="InterPro" id="IPR050808">
    <property type="entry name" value="Phage_Integrase"/>
</dbReference>
<dbReference type="Gene3D" id="1.10.443.10">
    <property type="entry name" value="Intergrase catalytic core"/>
    <property type="match status" value="1"/>
</dbReference>
<dbReference type="SUPFAM" id="SSF56349">
    <property type="entry name" value="DNA breaking-rejoining enzymes"/>
    <property type="match status" value="2"/>
</dbReference>
<dbReference type="InterPro" id="IPR044068">
    <property type="entry name" value="CB"/>
</dbReference>
<evidence type="ECO:0000256" key="2">
    <source>
        <dbReference type="ARBA" id="ARBA00022908"/>
    </source>
</evidence>
<evidence type="ECO:0000259" key="7">
    <source>
        <dbReference type="PROSITE" id="PS50932"/>
    </source>
</evidence>
<feature type="region of interest" description="Disordered" evidence="6">
    <location>
        <begin position="152"/>
        <end position="173"/>
    </location>
</feature>
<evidence type="ECO:0000256" key="6">
    <source>
        <dbReference type="SAM" id="MobiDB-lite"/>
    </source>
</evidence>
<sequence length="514" mass="56787">MGYAEKRGDYWRARYNIAPGVRRTVEDAAGVTIRYRTKRDAKKAADAAQSNFDSGTRRDPAMGRETFAQYASRWYAAQDLAASTMQNYRRHIEEHLLPTFGGRPMAEISALEVDAWEKRERAVPYAPASVKTWRSTLHLIFEDAIGEGLRESNPAAKRRGRGKRAGRSRNRGPEKVITDGLGVLLIAERAALLAGRDDEFVAIVLMGFTGMRWGEVVGLETQFVRPRSVRVESQLYELDTGEMHRCPPKDDSHRTIDAPDWLGELLRGQIAERSPQQCKCHGRRYVFRGHRAANGAARRPGPKLVDVARRADVSTGTVSNVLNRPGTVPPATATKVTTAIADLGYVRSGWSGELAAHWRRSGFATWLFQPSASGDYPRRSASDSHPVPILAEPWPGVPVRGRGAAARADACWTPIARGLTPHGLRHSHKTMMEELGAPPKLMDERMGHEDGSVQARYSHVTATMRRRLLDGLTAVWERALDDRRAISERSPVAVLDRLLSAPGSDAVGTDEAPG</sequence>
<dbReference type="InterPro" id="IPR011010">
    <property type="entry name" value="DNA_brk_join_enz"/>
</dbReference>
<dbReference type="EMBL" id="BMQC01000001">
    <property type="protein sequence ID" value="GGK11568.1"/>
    <property type="molecule type" value="Genomic_DNA"/>
</dbReference>
<dbReference type="Gene3D" id="1.10.260.40">
    <property type="entry name" value="lambda repressor-like DNA-binding domains"/>
    <property type="match status" value="1"/>
</dbReference>
<feature type="domain" description="HTH lacI-type" evidence="7">
    <location>
        <begin position="302"/>
        <end position="356"/>
    </location>
</feature>
<dbReference type="SUPFAM" id="SSF47413">
    <property type="entry name" value="lambda repressor-like DNA-binding domains"/>
    <property type="match status" value="1"/>
</dbReference>
<comment type="similarity">
    <text evidence="1">Belongs to the 'phage' integrase family.</text>
</comment>
<keyword evidence="3 5" id="KW-0238">DNA-binding</keyword>
<dbReference type="PROSITE" id="PS51900">
    <property type="entry name" value="CB"/>
    <property type="match status" value="1"/>
</dbReference>
<dbReference type="Pfam" id="PF22022">
    <property type="entry name" value="Phage_int_M"/>
    <property type="match status" value="1"/>
</dbReference>
<dbReference type="GO" id="GO:0006310">
    <property type="term" value="P:DNA recombination"/>
    <property type="evidence" value="ECO:0007669"/>
    <property type="project" value="UniProtKB-KW"/>
</dbReference>
<evidence type="ECO:0000256" key="5">
    <source>
        <dbReference type="PROSITE-ProRule" id="PRU01248"/>
    </source>
</evidence>
<dbReference type="InterPro" id="IPR010982">
    <property type="entry name" value="Lambda_DNA-bd_dom_sf"/>
</dbReference>
<dbReference type="Pfam" id="PF00356">
    <property type="entry name" value="LacI"/>
    <property type="match status" value="1"/>
</dbReference>
<evidence type="ECO:0000256" key="4">
    <source>
        <dbReference type="ARBA" id="ARBA00023172"/>
    </source>
</evidence>
<proteinExistence type="inferred from homology"/>
<dbReference type="PROSITE" id="PS50932">
    <property type="entry name" value="HTH_LACI_2"/>
    <property type="match status" value="1"/>
</dbReference>
<dbReference type="PROSITE" id="PS00356">
    <property type="entry name" value="HTH_LACI_1"/>
    <property type="match status" value="1"/>
</dbReference>
<protein>
    <recommendedName>
        <fullName evidence="11">Integrase</fullName>
    </recommendedName>
</protein>
<evidence type="ECO:0000313" key="10">
    <source>
        <dbReference type="Proteomes" id="UP000662200"/>
    </source>
</evidence>
<dbReference type="InterPro" id="IPR013762">
    <property type="entry name" value="Integrase-like_cat_sf"/>
</dbReference>
<organism evidence="9 10">
    <name type="scientific">Pilimelia terevasa</name>
    <dbReference type="NCBI Taxonomy" id="53372"/>
    <lineage>
        <taxon>Bacteria</taxon>
        <taxon>Bacillati</taxon>
        <taxon>Actinomycetota</taxon>
        <taxon>Actinomycetes</taxon>
        <taxon>Micromonosporales</taxon>
        <taxon>Micromonosporaceae</taxon>
        <taxon>Pilimelia</taxon>
    </lineage>
</organism>
<dbReference type="GO" id="GO:0006355">
    <property type="term" value="P:regulation of DNA-templated transcription"/>
    <property type="evidence" value="ECO:0007669"/>
    <property type="project" value="InterPro"/>
</dbReference>
<dbReference type="InterPro" id="IPR002104">
    <property type="entry name" value="Integrase_catalytic"/>
</dbReference>
<feature type="compositionally biased region" description="Basic residues" evidence="6">
    <location>
        <begin position="156"/>
        <end position="170"/>
    </location>
</feature>
<dbReference type="SMART" id="SM00354">
    <property type="entry name" value="HTH_LACI"/>
    <property type="match status" value="1"/>
</dbReference>
<dbReference type="Proteomes" id="UP000662200">
    <property type="component" value="Unassembled WGS sequence"/>
</dbReference>
<reference evidence="9" key="1">
    <citation type="journal article" date="2014" name="Int. J. Syst. Evol. Microbiol.">
        <title>Complete genome sequence of Corynebacterium casei LMG S-19264T (=DSM 44701T), isolated from a smear-ripened cheese.</title>
        <authorList>
            <consortium name="US DOE Joint Genome Institute (JGI-PGF)"/>
            <person name="Walter F."/>
            <person name="Albersmeier A."/>
            <person name="Kalinowski J."/>
            <person name="Ruckert C."/>
        </authorList>
    </citation>
    <scope>NUCLEOTIDE SEQUENCE</scope>
    <source>
        <strain evidence="9">JCM 3091</strain>
    </source>
</reference>
<dbReference type="RefSeq" id="WP_189112083.1">
    <property type="nucleotide sequence ID" value="NZ_BMQC01000001.1"/>
</dbReference>
<dbReference type="Pfam" id="PF00589">
    <property type="entry name" value="Phage_integrase"/>
    <property type="match status" value="1"/>
</dbReference>
<dbReference type="GO" id="GO:0003677">
    <property type="term" value="F:DNA binding"/>
    <property type="evidence" value="ECO:0007669"/>
    <property type="project" value="UniProtKB-UniRule"/>
</dbReference>
<evidence type="ECO:0000259" key="8">
    <source>
        <dbReference type="PROSITE" id="PS51900"/>
    </source>
</evidence>
<dbReference type="CDD" id="cd01392">
    <property type="entry name" value="HTH_LacI"/>
    <property type="match status" value="1"/>
</dbReference>
<comment type="caution">
    <text evidence="9">The sequence shown here is derived from an EMBL/GenBank/DDBJ whole genome shotgun (WGS) entry which is preliminary data.</text>
</comment>
<dbReference type="InterPro" id="IPR010998">
    <property type="entry name" value="Integrase_recombinase_N"/>
</dbReference>